<dbReference type="PANTHER" id="PTHR14359:SF17">
    <property type="entry name" value="PHOSPHOPANTOTHENOYLCYSTEINE DECARBOXYLASE SUBUNIT SIS2-RELATED"/>
    <property type="match status" value="1"/>
</dbReference>
<reference evidence="5" key="1">
    <citation type="submission" date="2018-06" db="EMBL/GenBank/DDBJ databases">
        <authorList>
            <person name="Guldener U."/>
        </authorList>
    </citation>
    <scope>NUCLEOTIDE SEQUENCE [LARGE SCALE GENOMIC DNA]</scope>
    <source>
        <strain evidence="5">UTAD17</strain>
    </source>
</reference>
<dbReference type="GO" id="GO:0010181">
    <property type="term" value="F:FMN binding"/>
    <property type="evidence" value="ECO:0007669"/>
    <property type="project" value="TreeGrafter"/>
</dbReference>
<feature type="compositionally biased region" description="Acidic residues" evidence="2">
    <location>
        <begin position="594"/>
        <end position="617"/>
    </location>
</feature>
<evidence type="ECO:0000313" key="5">
    <source>
        <dbReference type="Proteomes" id="UP000262825"/>
    </source>
</evidence>
<dbReference type="Gene3D" id="3.40.50.1950">
    <property type="entry name" value="Flavin prenyltransferase-like"/>
    <property type="match status" value="1"/>
</dbReference>
<organism evidence="4 5">
    <name type="scientific">Saccharomycodes ludwigii</name>
    <dbReference type="NCBI Taxonomy" id="36035"/>
    <lineage>
        <taxon>Eukaryota</taxon>
        <taxon>Fungi</taxon>
        <taxon>Dikarya</taxon>
        <taxon>Ascomycota</taxon>
        <taxon>Saccharomycotina</taxon>
        <taxon>Saccharomycetes</taxon>
        <taxon>Saccharomycodales</taxon>
        <taxon>Saccharomycodaceae</taxon>
        <taxon>Saccharomycodes</taxon>
    </lineage>
</organism>
<feature type="compositionally biased region" description="Polar residues" evidence="2">
    <location>
        <begin position="327"/>
        <end position="340"/>
    </location>
</feature>
<feature type="compositionally biased region" description="Polar residues" evidence="2">
    <location>
        <begin position="71"/>
        <end position="86"/>
    </location>
</feature>
<name>A0A376B3J9_9ASCO</name>
<proteinExistence type="inferred from homology"/>
<evidence type="ECO:0000313" key="4">
    <source>
        <dbReference type="EMBL" id="SSD59265.1"/>
    </source>
</evidence>
<dbReference type="Pfam" id="PF02441">
    <property type="entry name" value="Flavoprotein"/>
    <property type="match status" value="1"/>
</dbReference>
<feature type="compositionally biased region" description="Basic and acidic residues" evidence="2">
    <location>
        <begin position="665"/>
        <end position="674"/>
    </location>
</feature>
<dbReference type="SUPFAM" id="SSF52507">
    <property type="entry name" value="Homo-oligomeric flavin-containing Cys decarboxylases, HFCD"/>
    <property type="match status" value="1"/>
</dbReference>
<accession>A0A376B3J9</accession>
<keyword evidence="5" id="KW-1185">Reference proteome</keyword>
<dbReference type="AlphaFoldDB" id="A0A376B3J9"/>
<comment type="similarity">
    <text evidence="1">Belongs to the HFCD (homooligomeric flavin containing Cys decarboxylase) superfamily.</text>
</comment>
<dbReference type="GO" id="GO:0071513">
    <property type="term" value="C:phosphopantothenoylcysteine decarboxylase complex"/>
    <property type="evidence" value="ECO:0007669"/>
    <property type="project" value="TreeGrafter"/>
</dbReference>
<feature type="domain" description="Flavoprotein" evidence="3">
    <location>
        <begin position="362"/>
        <end position="585"/>
    </location>
</feature>
<dbReference type="EMBL" id="UFAJ01000115">
    <property type="protein sequence ID" value="SSD59265.1"/>
    <property type="molecule type" value="Genomic_DNA"/>
</dbReference>
<feature type="region of interest" description="Disordered" evidence="2">
    <location>
        <begin position="53"/>
        <end position="86"/>
    </location>
</feature>
<feature type="region of interest" description="Disordered" evidence="2">
    <location>
        <begin position="590"/>
        <end position="674"/>
    </location>
</feature>
<dbReference type="GO" id="GO:0015937">
    <property type="term" value="P:coenzyme A biosynthetic process"/>
    <property type="evidence" value="ECO:0007669"/>
    <property type="project" value="TreeGrafter"/>
</dbReference>
<dbReference type="Proteomes" id="UP000262825">
    <property type="component" value="Unassembled WGS sequence"/>
</dbReference>
<dbReference type="GO" id="GO:0004633">
    <property type="term" value="F:phosphopantothenoylcysteine decarboxylase activity"/>
    <property type="evidence" value="ECO:0007669"/>
    <property type="project" value="TreeGrafter"/>
</dbReference>
<dbReference type="VEuPathDB" id="FungiDB:SCODWIG_01026"/>
<feature type="compositionally biased region" description="Polar residues" evidence="2">
    <location>
        <begin position="280"/>
        <end position="302"/>
    </location>
</feature>
<protein>
    <recommendedName>
        <fullName evidence="3">Flavoprotein domain-containing protein</fullName>
    </recommendedName>
</protein>
<feature type="region of interest" description="Disordered" evidence="2">
    <location>
        <begin position="280"/>
        <end position="340"/>
    </location>
</feature>
<feature type="compositionally biased region" description="Acidic residues" evidence="2">
    <location>
        <begin position="628"/>
        <end position="660"/>
    </location>
</feature>
<sequence>MEQPKPIIVQKDLQSSIMKKDTNTNSASNNNVISSSTQTDQATKSIMNVSGTSGAVVNNTPEPGLKRIPTVTFSDTPLTSTSNPTAANTDNLKAIFTSASPITSNTENENGNNGNILRRQTPIQQQGNHEFGHNLSPKSDSSVTTNSSATSESHNNNIINMIASKLHNLTTVTSPIHVLNNSNSGINTPTNATVNSTESYGNDNDNGNSFKTQSVNNKISKDVTGSTPTNSTKDINGNINNEHAHFFVGDSLHSPPIRSETGSPIYTNVKKKLGALNENNEVDSTNIDNELNKSVKNNTETSVKLRDPVTSSNITKVPETNDKNIENGATTPTSGINSNIIPKRENAKNLEPRLPQNDGKLHILFGACGSLSVMKIKGMIKKLEDIYGGKDKISIQIILTEAAEKFLLKKKSYAMQSATIPAHTPTRNAAASTPTSASALSNTVSNTLNFDFPPHIQVWRDNDEWEVWKQRTDPVLHIELRRWADILVVAPLTANTLSKIAIGLCDNLLTNVIRAWNPIYPIFLAPSMVSNSFNSPITRRHLKTIKEEMDWITVFKPSEKIFGINGDIGLGGMMDGNEIVDKIVMQLGGYPKTDEDEEEDEDEDEEEDEDEDEDDTSNGDSKKANNGGEDEDDEDDDEDDDDGEDDDDEEDDDEDDDEGNQIEITEDKNNITAG</sequence>
<evidence type="ECO:0000256" key="1">
    <source>
        <dbReference type="ARBA" id="ARBA00038350"/>
    </source>
</evidence>
<gene>
    <name evidence="4" type="ORF">SCODWIG_01026</name>
</gene>
<evidence type="ECO:0000256" key="2">
    <source>
        <dbReference type="SAM" id="MobiDB-lite"/>
    </source>
</evidence>
<dbReference type="PANTHER" id="PTHR14359">
    <property type="entry name" value="HOMO-OLIGOMERIC FLAVIN CONTAINING CYS DECARBOXYLASE FAMILY"/>
    <property type="match status" value="1"/>
</dbReference>
<feature type="compositionally biased region" description="Polar residues" evidence="2">
    <location>
        <begin position="136"/>
        <end position="153"/>
    </location>
</feature>
<feature type="region of interest" description="Disordered" evidence="2">
    <location>
        <begin position="126"/>
        <end position="153"/>
    </location>
</feature>
<feature type="region of interest" description="Disordered" evidence="2">
    <location>
        <begin position="181"/>
        <end position="232"/>
    </location>
</feature>
<dbReference type="InterPro" id="IPR003382">
    <property type="entry name" value="Flavoprotein"/>
</dbReference>
<dbReference type="InterPro" id="IPR036551">
    <property type="entry name" value="Flavin_trans-like"/>
</dbReference>
<evidence type="ECO:0000259" key="3">
    <source>
        <dbReference type="Pfam" id="PF02441"/>
    </source>
</evidence>